<dbReference type="EMBL" id="BAAAHU010000005">
    <property type="protein sequence ID" value="GAA1005204.1"/>
    <property type="molecule type" value="Genomic_DNA"/>
</dbReference>
<protein>
    <submittedName>
        <fullName evidence="2">Uncharacterized protein</fullName>
    </submittedName>
</protein>
<evidence type="ECO:0000313" key="2">
    <source>
        <dbReference type="EMBL" id="GAA1005204.1"/>
    </source>
</evidence>
<proteinExistence type="predicted"/>
<name>A0ABN1STY3_9ACTN</name>
<keyword evidence="3" id="KW-1185">Reference proteome</keyword>
<organism evidence="2 3">
    <name type="scientific">Streptomyces thermogriseus</name>
    <dbReference type="NCBI Taxonomy" id="75292"/>
    <lineage>
        <taxon>Bacteria</taxon>
        <taxon>Bacillati</taxon>
        <taxon>Actinomycetota</taxon>
        <taxon>Actinomycetes</taxon>
        <taxon>Kitasatosporales</taxon>
        <taxon>Streptomycetaceae</taxon>
        <taxon>Streptomyces</taxon>
    </lineage>
</organism>
<comment type="caution">
    <text evidence="2">The sequence shown here is derived from an EMBL/GenBank/DDBJ whole genome shotgun (WGS) entry which is preliminary data.</text>
</comment>
<reference evidence="2 3" key="1">
    <citation type="journal article" date="2019" name="Int. J. Syst. Evol. Microbiol.">
        <title>The Global Catalogue of Microorganisms (GCM) 10K type strain sequencing project: providing services to taxonomists for standard genome sequencing and annotation.</title>
        <authorList>
            <consortium name="The Broad Institute Genomics Platform"/>
            <consortium name="The Broad Institute Genome Sequencing Center for Infectious Disease"/>
            <person name="Wu L."/>
            <person name="Ma J."/>
        </authorList>
    </citation>
    <scope>NUCLEOTIDE SEQUENCE [LARGE SCALE GENOMIC DNA]</scope>
    <source>
        <strain evidence="2 3">JCM 11269</strain>
    </source>
</reference>
<feature type="signal peptide" evidence="1">
    <location>
        <begin position="1"/>
        <end position="24"/>
    </location>
</feature>
<gene>
    <name evidence="2" type="ORF">GCM10009564_09310</name>
</gene>
<accession>A0ABN1STY3</accession>
<evidence type="ECO:0000256" key="1">
    <source>
        <dbReference type="SAM" id="SignalP"/>
    </source>
</evidence>
<dbReference type="RefSeq" id="WP_067388573.1">
    <property type="nucleotide sequence ID" value="NZ_BAAAHU010000005.1"/>
</dbReference>
<evidence type="ECO:0000313" key="3">
    <source>
        <dbReference type="Proteomes" id="UP001501072"/>
    </source>
</evidence>
<dbReference type="Proteomes" id="UP001501072">
    <property type="component" value="Unassembled WGS sequence"/>
</dbReference>
<sequence length="169" mass="18044">MRSRTARSAALVASAALLAGGMLAATVPAATAAPAKYSHAAAAQQLKRAGINWTSSGGCSNRNNPKCTSFEQINKSTVAGVIDFKKASKCAVTITGGTEKGHASGTYSHWNGYKVDIRPTSCVNSYITRTFRYVGKRKGDNAKQYKAPSGNIYAREGSHWDITYYRGSR</sequence>
<feature type="chain" id="PRO_5046412260" evidence="1">
    <location>
        <begin position="25"/>
        <end position="169"/>
    </location>
</feature>
<keyword evidence="1" id="KW-0732">Signal</keyword>